<evidence type="ECO:0000259" key="8">
    <source>
        <dbReference type="Pfam" id="PF02449"/>
    </source>
</evidence>
<accession>A0ABU2WTP0</accession>
<dbReference type="PANTHER" id="PTHR36447:SF1">
    <property type="entry name" value="BETA-GALACTOSIDASE GANA"/>
    <property type="match status" value="1"/>
</dbReference>
<dbReference type="InterPro" id="IPR029062">
    <property type="entry name" value="Class_I_gatase-like"/>
</dbReference>
<dbReference type="InterPro" id="IPR013529">
    <property type="entry name" value="Glyco_hydro_42_N"/>
</dbReference>
<dbReference type="SUPFAM" id="SSF52317">
    <property type="entry name" value="Class I glutamine amidotransferase-like"/>
    <property type="match status" value="1"/>
</dbReference>
<feature type="domain" description="Beta-galactosidase trimerisation" evidence="9">
    <location>
        <begin position="395"/>
        <end position="596"/>
    </location>
</feature>
<keyword evidence="12" id="KW-1185">Reference proteome</keyword>
<gene>
    <name evidence="11" type="ORF">RM555_09820</name>
</gene>
<dbReference type="EMBL" id="JAVRFL010000009">
    <property type="protein sequence ID" value="MDT0529285.1"/>
    <property type="molecule type" value="Genomic_DNA"/>
</dbReference>
<dbReference type="Gene3D" id="3.20.20.80">
    <property type="entry name" value="Glycosidases"/>
    <property type="match status" value="1"/>
</dbReference>
<reference evidence="11" key="1">
    <citation type="submission" date="2023-09" db="EMBL/GenBank/DDBJ databases">
        <title>30 novel species of actinomycetes from the DSMZ collection.</title>
        <authorList>
            <person name="Nouioui I."/>
        </authorList>
    </citation>
    <scope>NUCLEOTIDE SEQUENCE</scope>
    <source>
        <strain evidence="11">DSM 115977</strain>
    </source>
</reference>
<comment type="caution">
    <text evidence="11">The sequence shown here is derived from an EMBL/GenBank/DDBJ whole genome shotgun (WGS) entry which is preliminary data.</text>
</comment>
<feature type="compositionally biased region" description="Low complexity" evidence="7">
    <location>
        <begin position="686"/>
        <end position="716"/>
    </location>
</feature>
<dbReference type="Pfam" id="PF08532">
    <property type="entry name" value="Glyco_hydro_42M"/>
    <property type="match status" value="1"/>
</dbReference>
<dbReference type="PIRSF" id="PIRSF001084">
    <property type="entry name" value="B-galactosidase"/>
    <property type="match status" value="1"/>
</dbReference>
<evidence type="ECO:0000256" key="5">
    <source>
        <dbReference type="ARBA" id="ARBA00023295"/>
    </source>
</evidence>
<keyword evidence="5 6" id="KW-0326">Glycosidase</keyword>
<protein>
    <recommendedName>
        <fullName evidence="3 6">Beta-galactosidase</fullName>
        <shortName evidence="6">Beta-gal</shortName>
        <ecNumber evidence="3 6">3.2.1.23</ecNumber>
    </recommendedName>
</protein>
<dbReference type="Pfam" id="PF02449">
    <property type="entry name" value="Glyco_hydro_42"/>
    <property type="match status" value="1"/>
</dbReference>
<feature type="compositionally biased region" description="Low complexity" evidence="7">
    <location>
        <begin position="664"/>
        <end position="674"/>
    </location>
</feature>
<feature type="compositionally biased region" description="Basic and acidic residues" evidence="7">
    <location>
        <begin position="675"/>
        <end position="685"/>
    </location>
</feature>
<feature type="domain" description="Glycoside hydrolase family 42 N-terminal" evidence="8">
    <location>
        <begin position="14"/>
        <end position="384"/>
    </location>
</feature>
<comment type="similarity">
    <text evidence="2 6">Belongs to the glycosyl hydrolase 42 family.</text>
</comment>
<evidence type="ECO:0000313" key="11">
    <source>
        <dbReference type="EMBL" id="MDT0529285.1"/>
    </source>
</evidence>
<dbReference type="CDD" id="cd03143">
    <property type="entry name" value="A4_beta-galactosidase_middle_domain"/>
    <property type="match status" value="1"/>
</dbReference>
<dbReference type="InterPro" id="IPR017853">
    <property type="entry name" value="GH"/>
</dbReference>
<evidence type="ECO:0000259" key="10">
    <source>
        <dbReference type="Pfam" id="PF08533"/>
    </source>
</evidence>
<evidence type="ECO:0000256" key="3">
    <source>
        <dbReference type="ARBA" id="ARBA00012756"/>
    </source>
</evidence>
<proteinExistence type="inferred from homology"/>
<dbReference type="InterPro" id="IPR013738">
    <property type="entry name" value="Beta_galactosidase_Trimer"/>
</dbReference>
<dbReference type="PANTHER" id="PTHR36447">
    <property type="entry name" value="BETA-GALACTOSIDASE GANA"/>
    <property type="match status" value="1"/>
</dbReference>
<evidence type="ECO:0000256" key="7">
    <source>
        <dbReference type="SAM" id="MobiDB-lite"/>
    </source>
</evidence>
<evidence type="ECO:0000313" key="12">
    <source>
        <dbReference type="Proteomes" id="UP001180973"/>
    </source>
</evidence>
<dbReference type="Pfam" id="PF08533">
    <property type="entry name" value="Glyco_hydro_42C"/>
    <property type="match status" value="1"/>
</dbReference>
<feature type="domain" description="Beta-galactosidase C-terminal" evidence="10">
    <location>
        <begin position="606"/>
        <end position="660"/>
    </location>
</feature>
<dbReference type="InterPro" id="IPR003476">
    <property type="entry name" value="Glyco_hydro_42"/>
</dbReference>
<dbReference type="Gene3D" id="2.60.40.1180">
    <property type="entry name" value="Golgi alpha-mannosidase II"/>
    <property type="match status" value="1"/>
</dbReference>
<dbReference type="InterPro" id="IPR013739">
    <property type="entry name" value="Beta_galactosidase_C"/>
</dbReference>
<evidence type="ECO:0000256" key="2">
    <source>
        <dbReference type="ARBA" id="ARBA00005940"/>
    </source>
</evidence>
<keyword evidence="4 6" id="KW-0378">Hydrolase</keyword>
<evidence type="ECO:0000259" key="9">
    <source>
        <dbReference type="Pfam" id="PF08532"/>
    </source>
</evidence>
<evidence type="ECO:0000256" key="1">
    <source>
        <dbReference type="ARBA" id="ARBA00001412"/>
    </source>
</evidence>
<feature type="region of interest" description="Disordered" evidence="7">
    <location>
        <begin position="664"/>
        <end position="716"/>
    </location>
</feature>
<comment type="catalytic activity">
    <reaction evidence="1 6">
        <text>Hydrolysis of terminal non-reducing beta-D-galactose residues in beta-D-galactosides.</text>
        <dbReference type="EC" id="3.2.1.23"/>
    </reaction>
</comment>
<dbReference type="SUPFAM" id="SSF51445">
    <property type="entry name" value="(Trans)glycosidases"/>
    <property type="match status" value="1"/>
</dbReference>
<evidence type="ECO:0000256" key="6">
    <source>
        <dbReference type="PIRNR" id="PIRNR001084"/>
    </source>
</evidence>
<organism evidence="11 12">
    <name type="scientific">Micromonospora reichwaldensis</name>
    <dbReference type="NCBI Taxonomy" id="3075516"/>
    <lineage>
        <taxon>Bacteria</taxon>
        <taxon>Bacillati</taxon>
        <taxon>Actinomycetota</taxon>
        <taxon>Actinomycetes</taxon>
        <taxon>Micromonosporales</taxon>
        <taxon>Micromonosporaceae</taxon>
        <taxon>Micromonospora</taxon>
    </lineage>
</organism>
<dbReference type="RefSeq" id="WP_311411454.1">
    <property type="nucleotide sequence ID" value="NZ_JAVRFL010000009.1"/>
</dbReference>
<name>A0ABU2WTP0_9ACTN</name>
<dbReference type="InterPro" id="IPR013780">
    <property type="entry name" value="Glyco_hydro_b"/>
</dbReference>
<sequence length="716" mass="77587">MRRWQGDDIWFGADYNPEQWPESTWAEDVALMRRAGVNMVSVGIFSWALLEPTPGAYEFGWLDRAIDVLHGGGISVDLATATASPPPWLAHRYPETLPRRADGAILWPGGRQAYCPSSPVFRERSLALVEALATRYADHPAVAMWHVSNELGCHNVHCYCDVSAEAFRRWLRERYGDLDGLNDAWGTAFWSQRYGDWAEINPPRTAPTFANPTQQLDFLRFSSDEQRGQLRAEREVLTRLVRQPVTTNFMIGTGIKYLDYHSWASDVDVVANDHYLTAADPRAHVGLALAADHTRGVAGGDPWLLMEHSTSAVNWQPRNVAKAPGQLRRNSLAHVARGADGVLFFQWRASRAGAEKFHSALLPHAGPETKVFREVCRLGADLRALAEVRGSRVDAEVAILFDYEAWWGAELDSHPTVDVTYADRLGALHDALWRAGITADVVHPATDLSRYRLVLAPTLYLVRDVHAAALHAYVEAGGTALVTYFSGIVDEHDHIRLGGYPGAFRELLGVRVEEFFPLRAGERVTLDDGSVADVWTEWLHPEGAQVLAAYADGPLPGVPALTRHPVGAGAAWYVGTRLDAAATERLVARLVAESGVRPAARVPAEVEVVRRRAGDRSWLFVINHTDADARLDAAGVELLTGAGCSGDLVVPAGEVAVIREAPTAAAARASGDPARTSDDPVHTSDDPAGASDGPARASGGAAARSSGGAAARSSAA</sequence>
<evidence type="ECO:0000256" key="4">
    <source>
        <dbReference type="ARBA" id="ARBA00022801"/>
    </source>
</evidence>
<dbReference type="Proteomes" id="UP001180973">
    <property type="component" value="Unassembled WGS sequence"/>
</dbReference>
<dbReference type="EC" id="3.2.1.23" evidence="3 6"/>
<dbReference type="Gene3D" id="3.40.50.880">
    <property type="match status" value="1"/>
</dbReference>